<reference evidence="2 4" key="3">
    <citation type="submission" date="2016-10" db="EMBL/GenBank/DDBJ databases">
        <authorList>
            <person name="Varghese N."/>
            <person name="Submissions S."/>
        </authorList>
    </citation>
    <scope>NUCLEOTIDE SEQUENCE [LARGE SCALE GENOMIC DNA]</scope>
    <source>
        <strain evidence="2 4">ATCC 33218</strain>
    </source>
</reference>
<dbReference type="GO" id="GO:0006270">
    <property type="term" value="P:DNA replication initiation"/>
    <property type="evidence" value="ECO:0007669"/>
    <property type="project" value="InterPro"/>
</dbReference>
<dbReference type="Proteomes" id="UP000032414">
    <property type="component" value="Chromosome I"/>
</dbReference>
<evidence type="ECO:0000313" key="4">
    <source>
        <dbReference type="Proteomes" id="UP000182998"/>
    </source>
</evidence>
<dbReference type="Pfam" id="PF06992">
    <property type="entry name" value="Phage_lambda_P"/>
    <property type="match status" value="1"/>
</dbReference>
<name>A0A098GEN3_LEGMI</name>
<dbReference type="RefSeq" id="WP_045099269.1">
    <property type="nucleotide sequence ID" value="NZ_FMVN01000014.1"/>
</dbReference>
<evidence type="ECO:0000313" key="3">
    <source>
        <dbReference type="Proteomes" id="UP000032414"/>
    </source>
</evidence>
<accession>A0A098GEN3</accession>
<proteinExistence type="predicted"/>
<gene>
    <name evidence="1" type="ORF">LMI_1640</name>
    <name evidence="2" type="ORF">SAMN02982997_02509</name>
</gene>
<sequence length="237" mass="28196">MEKISDVIDSKTFLERRQEQEIKKDLDPSSVAVVNRLFVFFETICRGFEKQYQGNQKKIDNEKSQWTRAFMDSGINRIEQISMGVKRCRLESPINTPTIGQFLKWCKTSEEDYDLLPKEIAYIKAYDLLRNGELQGLSTEQFSVIHHALEQSDRYFMKTNSREKTQLVFYRNYEIAIRDFLSGKLKPIHRAIEDKRDEQSEKEKQNYIAKYYQHCKSNDHFRTQMQLILGDSLKWHS</sequence>
<evidence type="ECO:0000313" key="2">
    <source>
        <dbReference type="EMBL" id="SCY69218.1"/>
    </source>
</evidence>
<dbReference type="Proteomes" id="UP000182998">
    <property type="component" value="Unassembled WGS sequence"/>
</dbReference>
<reference evidence="3" key="1">
    <citation type="submission" date="2014-09" db="EMBL/GenBank/DDBJ databases">
        <authorList>
            <person name="Gomez-Valero L."/>
        </authorList>
    </citation>
    <scope>NUCLEOTIDE SEQUENCE [LARGE SCALE GENOMIC DNA]</scope>
    <source>
        <strain evidence="3">ATCC33218</strain>
    </source>
</reference>
<evidence type="ECO:0000313" key="1">
    <source>
        <dbReference type="EMBL" id="CEG60938.1"/>
    </source>
</evidence>
<dbReference type="InterPro" id="IPR009731">
    <property type="entry name" value="P-like"/>
</dbReference>
<keyword evidence="4" id="KW-1185">Reference proteome</keyword>
<dbReference type="EMBL" id="FMVN01000014">
    <property type="protein sequence ID" value="SCY69218.1"/>
    <property type="molecule type" value="Genomic_DNA"/>
</dbReference>
<protein>
    <submittedName>
        <fullName evidence="1">Phage replication P family protein</fullName>
    </submittedName>
    <submittedName>
        <fullName evidence="2">Phage replication protein P</fullName>
    </submittedName>
</protein>
<dbReference type="KEGG" id="tmc:LMI_1640"/>
<dbReference type="EMBL" id="LN614830">
    <property type="protein sequence ID" value="CEG60938.1"/>
    <property type="molecule type" value="Genomic_DNA"/>
</dbReference>
<reference evidence="1" key="2">
    <citation type="submission" date="2014-09" db="EMBL/GenBank/DDBJ databases">
        <authorList>
            <person name="GOMEZ-VALERO Laura"/>
        </authorList>
    </citation>
    <scope>NUCLEOTIDE SEQUENCE</scope>
    <source>
        <strain evidence="1">ATCC33218</strain>
    </source>
</reference>
<dbReference type="HOGENOM" id="CLU_1170196_0_0_6"/>
<dbReference type="OrthoDB" id="5675790at2"/>
<dbReference type="AlphaFoldDB" id="A0A098GEN3"/>
<organism evidence="1 3">
    <name type="scientific">Legionella micdadei</name>
    <name type="common">Tatlockia micdadei</name>
    <dbReference type="NCBI Taxonomy" id="451"/>
    <lineage>
        <taxon>Bacteria</taxon>
        <taxon>Pseudomonadati</taxon>
        <taxon>Pseudomonadota</taxon>
        <taxon>Gammaproteobacteria</taxon>
        <taxon>Legionellales</taxon>
        <taxon>Legionellaceae</taxon>
        <taxon>Legionella</taxon>
    </lineage>
</organism>
<dbReference type="PATRIC" id="fig|451.8.peg.1989"/>